<dbReference type="Gene3D" id="2.150.10.10">
    <property type="entry name" value="Serralysin-like metalloprotease, C-terminal"/>
    <property type="match status" value="2"/>
</dbReference>
<accession>A0ABT2K7X7</accession>
<feature type="domain" description="SCP" evidence="4">
    <location>
        <begin position="13"/>
        <end position="129"/>
    </location>
</feature>
<dbReference type="SUPFAM" id="SSF55797">
    <property type="entry name" value="PR-1-like"/>
    <property type="match status" value="1"/>
</dbReference>
<keyword evidence="6" id="KW-1185">Reference proteome</keyword>
<comment type="subcellular location">
    <subcellularLocation>
        <location evidence="1">Secreted</location>
    </subcellularLocation>
</comment>
<dbReference type="Gene3D" id="3.40.33.10">
    <property type="entry name" value="CAP"/>
    <property type="match status" value="1"/>
</dbReference>
<reference evidence="5 6" key="1">
    <citation type="submission" date="2022-04" db="EMBL/GenBank/DDBJ databases">
        <title>Paracoccus sp. YLB-12 draft genome sequence.</title>
        <authorList>
            <person name="Yu L."/>
        </authorList>
    </citation>
    <scope>NUCLEOTIDE SEQUENCE [LARGE SCALE GENOMIC DNA]</scope>
    <source>
        <strain evidence="5 6">YLB-12</strain>
    </source>
</reference>
<name>A0ABT2K7X7_9RHOB</name>
<evidence type="ECO:0000259" key="4">
    <source>
        <dbReference type="Pfam" id="PF00188"/>
    </source>
</evidence>
<gene>
    <name evidence="5" type="ORF">MU516_06320</name>
</gene>
<dbReference type="CDD" id="cd05379">
    <property type="entry name" value="CAP_bacterial"/>
    <property type="match status" value="1"/>
</dbReference>
<evidence type="ECO:0000256" key="3">
    <source>
        <dbReference type="SAM" id="MobiDB-lite"/>
    </source>
</evidence>
<evidence type="ECO:0000256" key="2">
    <source>
        <dbReference type="ARBA" id="ARBA00022525"/>
    </source>
</evidence>
<dbReference type="Pfam" id="PF00353">
    <property type="entry name" value="HemolysinCabind"/>
    <property type="match status" value="3"/>
</dbReference>
<organism evidence="5 6">
    <name type="scientific">Paracoccus maritimus</name>
    <dbReference type="NCBI Taxonomy" id="2933292"/>
    <lineage>
        <taxon>Bacteria</taxon>
        <taxon>Pseudomonadati</taxon>
        <taxon>Pseudomonadota</taxon>
        <taxon>Alphaproteobacteria</taxon>
        <taxon>Rhodobacterales</taxon>
        <taxon>Paracoccaceae</taxon>
        <taxon>Paracoccus</taxon>
    </lineage>
</organism>
<dbReference type="PROSITE" id="PS00330">
    <property type="entry name" value="HEMOLYSIN_CALCIUM"/>
    <property type="match status" value="4"/>
</dbReference>
<evidence type="ECO:0000256" key="1">
    <source>
        <dbReference type="ARBA" id="ARBA00004613"/>
    </source>
</evidence>
<proteinExistence type="predicted"/>
<dbReference type="InterPro" id="IPR035940">
    <property type="entry name" value="CAP_sf"/>
</dbReference>
<evidence type="ECO:0000313" key="5">
    <source>
        <dbReference type="EMBL" id="MCT4332481.1"/>
    </source>
</evidence>
<evidence type="ECO:0000313" key="6">
    <source>
        <dbReference type="Proteomes" id="UP001320702"/>
    </source>
</evidence>
<feature type="compositionally biased region" description="Gly residues" evidence="3">
    <location>
        <begin position="207"/>
        <end position="219"/>
    </location>
</feature>
<dbReference type="Pfam" id="PF00188">
    <property type="entry name" value="CAP"/>
    <property type="match status" value="1"/>
</dbReference>
<protein>
    <submittedName>
        <fullName evidence="5">CAP domain-containing protein</fullName>
    </submittedName>
</protein>
<dbReference type="PRINTS" id="PR00313">
    <property type="entry name" value="CABNDNGRPT"/>
</dbReference>
<dbReference type="InterPro" id="IPR001343">
    <property type="entry name" value="Hemolysn_Ca-bd"/>
</dbReference>
<dbReference type="Proteomes" id="UP001320702">
    <property type="component" value="Unassembled WGS sequence"/>
</dbReference>
<dbReference type="SUPFAM" id="SSF51120">
    <property type="entry name" value="beta-Roll"/>
    <property type="match status" value="2"/>
</dbReference>
<dbReference type="PANTHER" id="PTHR38340:SF1">
    <property type="entry name" value="S-LAYER PROTEIN"/>
    <property type="match status" value="1"/>
</dbReference>
<dbReference type="InterPro" id="IPR018511">
    <property type="entry name" value="Hemolysin-typ_Ca-bd_CS"/>
</dbReference>
<dbReference type="InterPro" id="IPR050557">
    <property type="entry name" value="RTX_toxin/Mannuronan_C5-epim"/>
</dbReference>
<dbReference type="InterPro" id="IPR014044">
    <property type="entry name" value="CAP_dom"/>
</dbReference>
<comment type="caution">
    <text evidence="5">The sequence shown here is derived from an EMBL/GenBank/DDBJ whole genome shotgun (WGS) entry which is preliminary data.</text>
</comment>
<dbReference type="RefSeq" id="WP_260276377.1">
    <property type="nucleotide sequence ID" value="NZ_JANAVZ010000003.1"/>
</dbReference>
<sequence>MSFATPDELYFARLVNRTRADLGLVPLQVELSLNGAADGHSQWMLATDRFGHDGRGGSSPTDRMRDAGFDLSGGWMTAENVAYVSLDNRAGLGDEIRQLHDMLLNSPGHYANIVNSDATMIGIGLQVGTFTSGGRDYRVLMATQNFADTGGETRLQSDGFDAASRPQFDADWTSLGSWRANFDGRSLNGGGGADRLTGTGANDQIRAGGGPDRIAGGGGDDWLVGGNGGDRVEGGWGSDRIFGQGGHDTIYGGGGHDSISGEFGHDRVDAGSGNDLVSGQAGNDRISGGTGHDSLAGGIGSDRLAGNDGNDYLLGGANDDTLIGANGADTLEGGNGRDVLLGGAGADHFVFARGFGRDVIRDYQPGVDQVCFDDLLPNGDVASFLTDHSNQTAEGVLLDLGQGDSILFAGRGLDIFEIAEDFVQV</sequence>
<dbReference type="PANTHER" id="PTHR38340">
    <property type="entry name" value="S-LAYER PROTEIN"/>
    <property type="match status" value="1"/>
</dbReference>
<feature type="region of interest" description="Disordered" evidence="3">
    <location>
        <begin position="189"/>
        <end position="219"/>
    </location>
</feature>
<dbReference type="EMBL" id="JANAVZ010000003">
    <property type="protein sequence ID" value="MCT4332481.1"/>
    <property type="molecule type" value="Genomic_DNA"/>
</dbReference>
<dbReference type="InterPro" id="IPR011049">
    <property type="entry name" value="Serralysin-like_metalloprot_C"/>
</dbReference>
<keyword evidence="2" id="KW-0964">Secreted</keyword>